<gene>
    <name evidence="1" type="ORF">ACFQ4A_17885</name>
</gene>
<reference evidence="2" key="1">
    <citation type="journal article" date="2019" name="Int. J. Syst. Evol. Microbiol.">
        <title>The Global Catalogue of Microorganisms (GCM) 10K type strain sequencing project: providing services to taxonomists for standard genome sequencing and annotation.</title>
        <authorList>
            <consortium name="The Broad Institute Genomics Platform"/>
            <consortium name="The Broad Institute Genome Sequencing Center for Infectious Disease"/>
            <person name="Wu L."/>
            <person name="Ma J."/>
        </authorList>
    </citation>
    <scope>NUCLEOTIDE SEQUENCE [LARGE SCALE GENOMIC DNA]</scope>
    <source>
        <strain evidence="2">CCUG 54822</strain>
    </source>
</reference>
<dbReference type="Proteomes" id="UP001597178">
    <property type="component" value="Unassembled WGS sequence"/>
</dbReference>
<name>A0ABW3ZZZ6_9BACI</name>
<organism evidence="1 2">
    <name type="scientific">Lentibacillus salinarum</name>
    <dbReference type="NCBI Taxonomy" id="446820"/>
    <lineage>
        <taxon>Bacteria</taxon>
        <taxon>Bacillati</taxon>
        <taxon>Bacillota</taxon>
        <taxon>Bacilli</taxon>
        <taxon>Bacillales</taxon>
        <taxon>Bacillaceae</taxon>
        <taxon>Lentibacillus</taxon>
    </lineage>
</organism>
<protein>
    <submittedName>
        <fullName evidence="1">Uncharacterized protein</fullName>
    </submittedName>
</protein>
<comment type="caution">
    <text evidence="1">The sequence shown here is derived from an EMBL/GenBank/DDBJ whole genome shotgun (WGS) entry which is preliminary data.</text>
</comment>
<evidence type="ECO:0000313" key="1">
    <source>
        <dbReference type="EMBL" id="MFD1363478.1"/>
    </source>
</evidence>
<evidence type="ECO:0000313" key="2">
    <source>
        <dbReference type="Proteomes" id="UP001597178"/>
    </source>
</evidence>
<sequence length="48" mass="5319">MKQLLVTLFFGLIVSFGIVGYTQTISDANDVVEQQEDDSLSDDVIILK</sequence>
<dbReference type="RefSeq" id="WP_382402722.1">
    <property type="nucleotide sequence ID" value="NZ_JBHTNH010000058.1"/>
</dbReference>
<dbReference type="EMBL" id="JBHTNH010000058">
    <property type="protein sequence ID" value="MFD1363478.1"/>
    <property type="molecule type" value="Genomic_DNA"/>
</dbReference>
<accession>A0ABW3ZZZ6</accession>
<proteinExistence type="predicted"/>
<keyword evidence="2" id="KW-1185">Reference proteome</keyword>